<proteinExistence type="predicted"/>
<keyword evidence="2" id="KW-1185">Reference proteome</keyword>
<name>A0A0V1MF53_9BILA</name>
<organism evidence="1 2">
    <name type="scientific">Trichinella papuae</name>
    <dbReference type="NCBI Taxonomy" id="268474"/>
    <lineage>
        <taxon>Eukaryota</taxon>
        <taxon>Metazoa</taxon>
        <taxon>Ecdysozoa</taxon>
        <taxon>Nematoda</taxon>
        <taxon>Enoplea</taxon>
        <taxon>Dorylaimia</taxon>
        <taxon>Trichinellida</taxon>
        <taxon>Trichinellidae</taxon>
        <taxon>Trichinella</taxon>
    </lineage>
</organism>
<protein>
    <submittedName>
        <fullName evidence="1">Uncharacterized protein</fullName>
    </submittedName>
</protein>
<evidence type="ECO:0000313" key="1">
    <source>
        <dbReference type="EMBL" id="KRZ70523.1"/>
    </source>
</evidence>
<sequence length="89" mass="10482">MNSAMSNLVFYFFMDKLANLDSMLQDYVDKTNFIMSMLHCHSALTENQRQLIVSLLHQTQEVEVCLIRERQLILNVLRDLNPNFQYAVL</sequence>
<evidence type="ECO:0000313" key="2">
    <source>
        <dbReference type="Proteomes" id="UP000054843"/>
    </source>
</evidence>
<reference evidence="1 2" key="1">
    <citation type="submission" date="2015-01" db="EMBL/GenBank/DDBJ databases">
        <title>Evolution of Trichinella species and genotypes.</title>
        <authorList>
            <person name="Korhonen P.K."/>
            <person name="Edoardo P."/>
            <person name="Giuseppe L.R."/>
            <person name="Gasser R.B."/>
        </authorList>
    </citation>
    <scope>NUCLEOTIDE SEQUENCE [LARGE SCALE GENOMIC DNA]</scope>
    <source>
        <strain evidence="1">ISS1980</strain>
    </source>
</reference>
<accession>A0A0V1MF53</accession>
<dbReference type="Proteomes" id="UP000054843">
    <property type="component" value="Unassembled WGS sequence"/>
</dbReference>
<dbReference type="EMBL" id="JYDO01000112">
    <property type="protein sequence ID" value="KRZ70523.1"/>
    <property type="molecule type" value="Genomic_DNA"/>
</dbReference>
<comment type="caution">
    <text evidence="1">The sequence shown here is derived from an EMBL/GenBank/DDBJ whole genome shotgun (WGS) entry which is preliminary data.</text>
</comment>
<dbReference type="AlphaFoldDB" id="A0A0V1MF53"/>
<dbReference type="OrthoDB" id="5917970at2759"/>
<gene>
    <name evidence="1" type="ORF">T10_7176</name>
</gene>